<keyword evidence="2" id="KW-1185">Reference proteome</keyword>
<proteinExistence type="predicted"/>
<dbReference type="EMBL" id="LAQT01000002">
    <property type="protein sequence ID" value="KPC54578.1"/>
    <property type="molecule type" value="Genomic_DNA"/>
</dbReference>
<accession>A0A0N0XLZ0</accession>
<organism evidence="1 2">
    <name type="scientific">Amantichitinum ursilacus</name>
    <dbReference type="NCBI Taxonomy" id="857265"/>
    <lineage>
        <taxon>Bacteria</taxon>
        <taxon>Pseudomonadati</taxon>
        <taxon>Pseudomonadota</taxon>
        <taxon>Betaproteobacteria</taxon>
        <taxon>Neisseriales</taxon>
        <taxon>Chitinibacteraceae</taxon>
        <taxon>Amantichitinum</taxon>
    </lineage>
</organism>
<dbReference type="AlphaFoldDB" id="A0A0N0XLZ0"/>
<sequence length="137" mass="15770">MDDWDVLTEATIDAIRIESTKQEIRIDVTCRWEGEKRRQIVAQGVDDFVVDDMRLLNIIDRAARLDASGGQETETARRLFFMMRGREPDTSDLQWPVLQEKLDRIRTGALFFMELEPVYGATVLVLAERVQLLAIEG</sequence>
<evidence type="ECO:0000313" key="2">
    <source>
        <dbReference type="Proteomes" id="UP000037939"/>
    </source>
</evidence>
<reference evidence="1 2" key="1">
    <citation type="submission" date="2015-07" db="EMBL/GenBank/DDBJ databases">
        <title>Draft genome sequence of the Amantichitinum ursilacus IGB-41, a new chitin-degrading bacterium.</title>
        <authorList>
            <person name="Kirstahler P."/>
            <person name="Guenther M."/>
            <person name="Grumaz C."/>
            <person name="Rupp S."/>
            <person name="Zibek S."/>
            <person name="Sohn K."/>
        </authorList>
    </citation>
    <scope>NUCLEOTIDE SEQUENCE [LARGE SCALE GENOMIC DNA]</scope>
    <source>
        <strain evidence="1 2">IGB-41</strain>
    </source>
</reference>
<dbReference type="Proteomes" id="UP000037939">
    <property type="component" value="Unassembled WGS sequence"/>
</dbReference>
<protein>
    <submittedName>
        <fullName evidence="1">Uncharacterized protein</fullName>
    </submittedName>
</protein>
<dbReference type="RefSeq" id="WP_053936363.1">
    <property type="nucleotide sequence ID" value="NZ_LAQT01000002.1"/>
</dbReference>
<name>A0A0N0XLZ0_9NEIS</name>
<dbReference type="OrthoDB" id="9132603at2"/>
<comment type="caution">
    <text evidence="1">The sequence shown here is derived from an EMBL/GenBank/DDBJ whole genome shotgun (WGS) entry which is preliminary data.</text>
</comment>
<evidence type="ECO:0000313" key="1">
    <source>
        <dbReference type="EMBL" id="KPC54578.1"/>
    </source>
</evidence>
<gene>
    <name evidence="1" type="ORF">WG78_03365</name>
</gene>